<dbReference type="AlphaFoldDB" id="A0A1I7HGR4"/>
<proteinExistence type="predicted"/>
<sequence length="101" mass="12128">MKRNKNALVKFRCARFEKKLLNAKAKRAGLTLSEYCRRAALEDKIIERLSEEQIDLYRTLVQYQINFKRIGNMFRKRNPRLSQEVEKLSEAIKNHLQNFQK</sequence>
<dbReference type="STRING" id="1224947.SAMN05216480_10933"/>
<accession>A0A1I7HGR4</accession>
<dbReference type="OrthoDB" id="3034992at2"/>
<dbReference type="InterPro" id="IPR049793">
    <property type="entry name" value="MbpA-like"/>
</dbReference>
<evidence type="ECO:0000313" key="2">
    <source>
        <dbReference type="Proteomes" id="UP000199138"/>
    </source>
</evidence>
<dbReference type="Proteomes" id="UP000199138">
    <property type="component" value="Unassembled WGS sequence"/>
</dbReference>
<dbReference type="EMBL" id="FPBK01000009">
    <property type="protein sequence ID" value="SFU59656.1"/>
    <property type="molecule type" value="Genomic_DNA"/>
</dbReference>
<reference evidence="1 2" key="1">
    <citation type="submission" date="2016-10" db="EMBL/GenBank/DDBJ databases">
        <authorList>
            <person name="de Groot N.N."/>
        </authorList>
    </citation>
    <scope>NUCLEOTIDE SEQUENCE [LARGE SCALE GENOMIC DNA]</scope>
    <source>
        <strain evidence="1 2">CGMCC 1.12333</strain>
    </source>
</reference>
<protein>
    <recommendedName>
        <fullName evidence="3">Mobilization protein</fullName>
    </recommendedName>
</protein>
<dbReference type="Pfam" id="PF21983">
    <property type="entry name" value="NikA-like"/>
    <property type="match status" value="1"/>
</dbReference>
<dbReference type="InterPro" id="IPR053842">
    <property type="entry name" value="NikA-like"/>
</dbReference>
<evidence type="ECO:0008006" key="3">
    <source>
        <dbReference type="Google" id="ProtNLM"/>
    </source>
</evidence>
<evidence type="ECO:0000313" key="1">
    <source>
        <dbReference type="EMBL" id="SFU59656.1"/>
    </source>
</evidence>
<keyword evidence="2" id="KW-1185">Reference proteome</keyword>
<dbReference type="NCBIfam" id="NF041418">
    <property type="entry name" value="MbpA"/>
    <property type="match status" value="1"/>
</dbReference>
<gene>
    <name evidence="1" type="ORF">SAMN05216480_10933</name>
</gene>
<name>A0A1I7HGR4_9FLAO</name>
<dbReference type="RefSeq" id="WP_093025407.1">
    <property type="nucleotide sequence ID" value="NZ_FPBK01000009.1"/>
</dbReference>
<organism evidence="1 2">
    <name type="scientific">Pustulibacterium marinum</name>
    <dbReference type="NCBI Taxonomy" id="1224947"/>
    <lineage>
        <taxon>Bacteria</taxon>
        <taxon>Pseudomonadati</taxon>
        <taxon>Bacteroidota</taxon>
        <taxon>Flavobacteriia</taxon>
        <taxon>Flavobacteriales</taxon>
        <taxon>Flavobacteriaceae</taxon>
        <taxon>Pustulibacterium</taxon>
    </lineage>
</organism>